<name>A0A9P8Q7J4_WICPI</name>
<dbReference type="InterPro" id="IPR039039">
    <property type="entry name" value="RAI1-like_fam"/>
</dbReference>
<keyword evidence="7" id="KW-0479">Metal-binding</keyword>
<dbReference type="GO" id="GO:0110155">
    <property type="term" value="P:NAD-cap decapping"/>
    <property type="evidence" value="ECO:0007669"/>
    <property type="project" value="TreeGrafter"/>
</dbReference>
<gene>
    <name evidence="9" type="ORF">WICPIJ_004739</name>
</gene>
<dbReference type="GO" id="GO:0000956">
    <property type="term" value="P:nuclear-transcribed mRNA catabolic process"/>
    <property type="evidence" value="ECO:0007669"/>
    <property type="project" value="TreeGrafter"/>
</dbReference>
<dbReference type="GO" id="GO:0005829">
    <property type="term" value="C:cytosol"/>
    <property type="evidence" value="ECO:0007669"/>
    <property type="project" value="TreeGrafter"/>
</dbReference>
<evidence type="ECO:0000256" key="2">
    <source>
        <dbReference type="ARBA" id="ARBA00006562"/>
    </source>
</evidence>
<evidence type="ECO:0000256" key="1">
    <source>
        <dbReference type="ARBA" id="ARBA00001968"/>
    </source>
</evidence>
<comment type="subcellular location">
    <subcellularLocation>
        <location evidence="7">Nucleus</location>
    </subcellularLocation>
</comment>
<dbReference type="PANTHER" id="PTHR12395">
    <property type="entry name" value="DOM-3 RELATED"/>
    <property type="match status" value="1"/>
</dbReference>
<dbReference type="OrthoDB" id="5853397at2759"/>
<dbReference type="PANTHER" id="PTHR12395:SF9">
    <property type="entry name" value="DECAPPING AND EXORIBONUCLEASE PROTEIN"/>
    <property type="match status" value="1"/>
</dbReference>
<keyword evidence="10" id="KW-1185">Reference proteome</keyword>
<organism evidence="9 10">
    <name type="scientific">Wickerhamomyces pijperi</name>
    <name type="common">Yeast</name>
    <name type="synonym">Pichia pijperi</name>
    <dbReference type="NCBI Taxonomy" id="599730"/>
    <lineage>
        <taxon>Eukaryota</taxon>
        <taxon>Fungi</taxon>
        <taxon>Dikarya</taxon>
        <taxon>Ascomycota</taxon>
        <taxon>Saccharomycotina</taxon>
        <taxon>Saccharomycetes</taxon>
        <taxon>Phaffomycetales</taxon>
        <taxon>Wickerhamomycetaceae</taxon>
        <taxon>Wickerhamomyces</taxon>
    </lineage>
</organism>
<dbReference type="EMBL" id="JAEUBG010002635">
    <property type="protein sequence ID" value="KAH3684299.1"/>
    <property type="molecule type" value="Genomic_DNA"/>
</dbReference>
<comment type="similarity">
    <text evidence="2 7">Belongs to the DXO/Dom3Z family.</text>
</comment>
<keyword evidence="7" id="KW-0694">RNA-binding</keyword>
<keyword evidence="7" id="KW-0539">Nucleus</keyword>
<proteinExistence type="inferred from homology"/>
<evidence type="ECO:0000259" key="8">
    <source>
        <dbReference type="Pfam" id="PF08652"/>
    </source>
</evidence>
<feature type="domain" description="RAI1-like" evidence="8">
    <location>
        <begin position="18"/>
        <end position="367"/>
    </location>
</feature>
<evidence type="ECO:0000256" key="5">
    <source>
        <dbReference type="ARBA" id="ARBA00044692"/>
    </source>
</evidence>
<comment type="caution">
    <text evidence="9">The sequence shown here is derived from an EMBL/GenBank/DDBJ whole genome shotgun (WGS) entry which is preliminary data.</text>
</comment>
<dbReference type="GO" id="GO:0034353">
    <property type="term" value="F:mRNA 5'-diphosphatase activity"/>
    <property type="evidence" value="ECO:0007669"/>
    <property type="project" value="TreeGrafter"/>
</dbReference>
<evidence type="ECO:0000256" key="6">
    <source>
        <dbReference type="ARBA" id="ARBA00048124"/>
    </source>
</evidence>
<dbReference type="Proteomes" id="UP000774326">
    <property type="component" value="Unassembled WGS sequence"/>
</dbReference>
<evidence type="ECO:0000256" key="4">
    <source>
        <dbReference type="ARBA" id="ARBA00044676"/>
    </source>
</evidence>
<dbReference type="AlphaFoldDB" id="A0A9P8Q7J4"/>
<dbReference type="GO" id="GO:0046872">
    <property type="term" value="F:metal ion binding"/>
    <property type="evidence" value="ECO:0007669"/>
    <property type="project" value="UniProtKB-KW"/>
</dbReference>
<evidence type="ECO:0000256" key="7">
    <source>
        <dbReference type="RuleBase" id="RU367113"/>
    </source>
</evidence>
<keyword evidence="7" id="KW-0378">Hydrolase</keyword>
<dbReference type="Pfam" id="PF08652">
    <property type="entry name" value="RAI1"/>
    <property type="match status" value="1"/>
</dbReference>
<keyword evidence="7" id="KW-0547">Nucleotide-binding</keyword>
<accession>A0A9P8Q7J4</accession>
<evidence type="ECO:0000313" key="10">
    <source>
        <dbReference type="Proteomes" id="UP000774326"/>
    </source>
</evidence>
<dbReference type="GO" id="GO:0000166">
    <property type="term" value="F:nucleotide binding"/>
    <property type="evidence" value="ECO:0007669"/>
    <property type="project" value="UniProtKB-KW"/>
</dbReference>
<sequence>MSAKTFPLSSRSATTSLKQPKEITSYSRTFDGDFVNDDSCLSYFYLPDSDVDTCIDLGAGFKNFKEVDEDLNSSFKGFLQSIQHHEEVNNSKIKADIITFRGNMTKLLTLPYNSQDPLFFNIVFFDGHFFIAEDKPTTAANSKQPPPTDPVKRMMYSGYKFESIATVPKPLSEVSRATIDKRPKKVVNNIEQYCSVVRTGIGKTKIVLGGEVDCVWDFKPSDKSGNPLDHYVELKTSKTILQAGQAVTFEKKLFRTWAQCFLLGIPRVIYGFRDENLILRSVEEYRVDEIPVMLKTNPVNNNPRKINCTDALKWYGAVVEWIVNQVPKKEDKAYRLSFDPATKHMNLVELLPDVAGSLLRGGIVSDEFKKHRLARREAAAKAASAQ</sequence>
<comment type="catalytic activity">
    <reaction evidence="6">
        <text>a 5'-end NAD(+)-phospho-ribonucleoside in mRNA + H2O = a 5'-end phospho-ribonucleoside in mRNA + NAD(+) + H(+)</text>
        <dbReference type="Rhea" id="RHEA:60880"/>
        <dbReference type="Rhea" id="RHEA-COMP:15692"/>
        <dbReference type="Rhea" id="RHEA-COMP:15698"/>
        <dbReference type="ChEBI" id="CHEBI:15377"/>
        <dbReference type="ChEBI" id="CHEBI:15378"/>
        <dbReference type="ChEBI" id="CHEBI:57540"/>
        <dbReference type="ChEBI" id="CHEBI:138282"/>
        <dbReference type="ChEBI" id="CHEBI:144029"/>
    </reaction>
    <physiologicalReaction direction="left-to-right" evidence="6">
        <dbReference type="Rhea" id="RHEA:60881"/>
    </physiologicalReaction>
</comment>
<dbReference type="InterPro" id="IPR013961">
    <property type="entry name" value="RAI1"/>
</dbReference>
<evidence type="ECO:0000313" key="9">
    <source>
        <dbReference type="EMBL" id="KAH3684299.1"/>
    </source>
</evidence>
<comment type="function">
    <text evidence="7">Decapping enzyme for NAD-capped RNAs: specifically hydrolyzes the nicotinamide adenine dinucleotide (NAD) cap from a subset of RNAs by removing the entire NAD moiety from the 5'-end of an NAD-capped RNA.</text>
</comment>
<comment type="catalytic activity">
    <reaction evidence="5">
        <text>a 5'-end triphospho-ribonucleoside in mRNA + H2O = a 5'-end phospho-ribonucleoside in mRNA + diphosphate + H(+)</text>
        <dbReference type="Rhea" id="RHEA:78683"/>
        <dbReference type="Rhea" id="RHEA-COMP:15692"/>
        <dbReference type="Rhea" id="RHEA-COMP:17164"/>
        <dbReference type="ChEBI" id="CHEBI:15377"/>
        <dbReference type="ChEBI" id="CHEBI:15378"/>
        <dbReference type="ChEBI" id="CHEBI:33019"/>
        <dbReference type="ChEBI" id="CHEBI:138282"/>
        <dbReference type="ChEBI" id="CHEBI:167618"/>
    </reaction>
    <physiologicalReaction direction="left-to-right" evidence="5">
        <dbReference type="Rhea" id="RHEA:78684"/>
    </physiologicalReaction>
</comment>
<evidence type="ECO:0000256" key="3">
    <source>
        <dbReference type="ARBA" id="ARBA00022722"/>
    </source>
</evidence>
<comment type="cofactor">
    <cofactor evidence="1 7">
        <name>a divalent metal cation</name>
        <dbReference type="ChEBI" id="CHEBI:60240"/>
    </cofactor>
</comment>
<dbReference type="GO" id="GO:0003723">
    <property type="term" value="F:RNA binding"/>
    <property type="evidence" value="ECO:0007669"/>
    <property type="project" value="UniProtKB-KW"/>
</dbReference>
<keyword evidence="3 7" id="KW-0540">Nuclease</keyword>
<reference evidence="9" key="1">
    <citation type="journal article" date="2021" name="Open Biol.">
        <title>Shared evolutionary footprints suggest mitochondrial oxidative damage underlies multiple complex I losses in fungi.</title>
        <authorList>
            <person name="Schikora-Tamarit M.A."/>
            <person name="Marcet-Houben M."/>
            <person name="Nosek J."/>
            <person name="Gabaldon T."/>
        </authorList>
    </citation>
    <scope>NUCLEOTIDE SEQUENCE</scope>
    <source>
        <strain evidence="9">CBS2887</strain>
    </source>
</reference>
<dbReference type="GO" id="GO:0004518">
    <property type="term" value="F:nuclease activity"/>
    <property type="evidence" value="ECO:0007669"/>
    <property type="project" value="UniProtKB-KW"/>
</dbReference>
<dbReference type="EC" id="3.6.1.-" evidence="7"/>
<dbReference type="GO" id="GO:0005634">
    <property type="term" value="C:nucleus"/>
    <property type="evidence" value="ECO:0007669"/>
    <property type="project" value="UniProtKB-SubCell"/>
</dbReference>
<reference evidence="9" key="2">
    <citation type="submission" date="2021-01" db="EMBL/GenBank/DDBJ databases">
        <authorList>
            <person name="Schikora-Tamarit M.A."/>
        </authorList>
    </citation>
    <scope>NUCLEOTIDE SEQUENCE</scope>
    <source>
        <strain evidence="9">CBS2887</strain>
    </source>
</reference>
<protein>
    <recommendedName>
        <fullName evidence="7">Decapping nuclease</fullName>
        <ecNumber evidence="7">3.6.1.-</ecNumber>
    </recommendedName>
</protein>
<comment type="catalytic activity">
    <reaction evidence="4">
        <text>a 5'-end (N(7)-methyl 5'-triphosphoguanosine)-ribonucleoside-ribonucleotide in mRNA + H2O = a (N(7)-methyl 5'-triphosphoguanosine)-nucleoside + a 5'-end phospho-ribonucleoside in mRNA + H(+)</text>
        <dbReference type="Rhea" id="RHEA:66928"/>
        <dbReference type="Rhea" id="RHEA-COMP:15692"/>
        <dbReference type="Rhea" id="RHEA-COMP:17313"/>
        <dbReference type="ChEBI" id="CHEBI:15377"/>
        <dbReference type="ChEBI" id="CHEBI:15378"/>
        <dbReference type="ChEBI" id="CHEBI:138282"/>
        <dbReference type="ChEBI" id="CHEBI:172876"/>
        <dbReference type="ChEBI" id="CHEBI:172877"/>
    </reaction>
    <physiologicalReaction direction="left-to-right" evidence="4">
        <dbReference type="Rhea" id="RHEA:66929"/>
    </physiologicalReaction>
</comment>